<proteinExistence type="predicted"/>
<evidence type="ECO:0000313" key="1">
    <source>
        <dbReference type="EMBL" id="CAB4661529.1"/>
    </source>
</evidence>
<dbReference type="EMBL" id="CAEZWQ010000052">
    <property type="protein sequence ID" value="CAB4661529.1"/>
    <property type="molecule type" value="Genomic_DNA"/>
</dbReference>
<dbReference type="Gene3D" id="3.90.180.10">
    <property type="entry name" value="Medium-chain alcohol dehydrogenases, catalytic domain"/>
    <property type="match status" value="1"/>
</dbReference>
<protein>
    <submittedName>
        <fullName evidence="1">Unannotated protein</fullName>
    </submittedName>
</protein>
<dbReference type="InterPro" id="IPR011032">
    <property type="entry name" value="GroES-like_sf"/>
</dbReference>
<sequence length="75" mass="8340">MDLDPNKFAAKELKLIGSRYGSARPSIDFATMVDLYMSGKLKLDELVSKRYGFDEINEAHRALAAGESARTIVVF</sequence>
<dbReference type="Gene3D" id="3.40.50.720">
    <property type="entry name" value="NAD(P)-binding Rossmann-like Domain"/>
    <property type="match status" value="1"/>
</dbReference>
<accession>A0A6J6LLE6</accession>
<reference evidence="1" key="1">
    <citation type="submission" date="2020-05" db="EMBL/GenBank/DDBJ databases">
        <authorList>
            <person name="Chiriac C."/>
            <person name="Salcher M."/>
            <person name="Ghai R."/>
            <person name="Kavagutti S V."/>
        </authorList>
    </citation>
    <scope>NUCLEOTIDE SEQUENCE</scope>
</reference>
<organism evidence="1">
    <name type="scientific">freshwater metagenome</name>
    <dbReference type="NCBI Taxonomy" id="449393"/>
    <lineage>
        <taxon>unclassified sequences</taxon>
        <taxon>metagenomes</taxon>
        <taxon>ecological metagenomes</taxon>
    </lineage>
</organism>
<dbReference type="AlphaFoldDB" id="A0A6J6LLE6"/>
<name>A0A6J6LLE6_9ZZZZ</name>
<gene>
    <name evidence="1" type="ORF">UFOPK2275_00572</name>
</gene>
<dbReference type="SUPFAM" id="SSF50129">
    <property type="entry name" value="GroES-like"/>
    <property type="match status" value="1"/>
</dbReference>